<reference evidence="1" key="1">
    <citation type="submission" date="2021-02" db="EMBL/GenBank/DDBJ databases">
        <title>Genome-Resolved Metagenomics of a Microbial Community Performing Photosynthetic Biological Nutrient Removal.</title>
        <authorList>
            <person name="Mcdaniel E.A."/>
        </authorList>
    </citation>
    <scope>NUCLEOTIDE SEQUENCE</scope>
    <source>
        <strain evidence="1">UWPOB_OBS1</strain>
    </source>
</reference>
<dbReference type="Proteomes" id="UP000664277">
    <property type="component" value="Unassembled WGS sequence"/>
</dbReference>
<proteinExistence type="predicted"/>
<protein>
    <submittedName>
        <fullName evidence="1">Uncharacterized protein</fullName>
    </submittedName>
</protein>
<sequence>MAVWKTLDRREKLLVPALRQYLPQWLSEMLPAAAPESLNLLCKRIALQKDGKRDLYRKPGSRQLV</sequence>
<gene>
    <name evidence="1" type="ORF">J0M35_13105</name>
</gene>
<name>A0A8J7TM42_9BACT</name>
<comment type="caution">
    <text evidence="1">The sequence shown here is derived from an EMBL/GenBank/DDBJ whole genome shotgun (WGS) entry which is preliminary data.</text>
</comment>
<accession>A0A8J7TM42</accession>
<dbReference type="AlphaFoldDB" id="A0A8J7TM42"/>
<evidence type="ECO:0000313" key="2">
    <source>
        <dbReference type="Proteomes" id="UP000664277"/>
    </source>
</evidence>
<organism evidence="1 2">
    <name type="scientific">Candidatus Obscuribacter phosphatis</name>
    <dbReference type="NCBI Taxonomy" id="1906157"/>
    <lineage>
        <taxon>Bacteria</taxon>
        <taxon>Bacillati</taxon>
        <taxon>Candidatus Melainabacteria</taxon>
        <taxon>Candidatus Obscuribacterales</taxon>
        <taxon>Candidatus Obscuribacteraceae</taxon>
        <taxon>Candidatus Obscuribacter</taxon>
    </lineage>
</organism>
<dbReference type="EMBL" id="JAFLCK010000018">
    <property type="protein sequence ID" value="MBN8661299.1"/>
    <property type="molecule type" value="Genomic_DNA"/>
</dbReference>
<evidence type="ECO:0000313" key="1">
    <source>
        <dbReference type="EMBL" id="MBN8661299.1"/>
    </source>
</evidence>